<name>A0A7R9J9R9_TIMCA</name>
<evidence type="ECO:0000313" key="2">
    <source>
        <dbReference type="EMBL" id="CAD7575268.1"/>
    </source>
</evidence>
<feature type="region of interest" description="Disordered" evidence="1">
    <location>
        <begin position="1"/>
        <end position="20"/>
    </location>
</feature>
<feature type="compositionally biased region" description="Polar residues" evidence="1">
    <location>
        <begin position="510"/>
        <end position="551"/>
    </location>
</feature>
<dbReference type="EMBL" id="OE183056">
    <property type="protein sequence ID" value="CAD7575268.1"/>
    <property type="molecule type" value="Genomic_DNA"/>
</dbReference>
<accession>A0A7R9J9R9</accession>
<feature type="compositionally biased region" description="Basic and acidic residues" evidence="1">
    <location>
        <begin position="1"/>
        <end position="15"/>
    </location>
</feature>
<gene>
    <name evidence="2" type="ORF">TCMB3V08_LOCUS7865</name>
</gene>
<proteinExistence type="predicted"/>
<sequence length="682" mass="74314">MAMEENRRANHEKALKRQAIGASSVDTRTLPSLEAVTHVAHWLAKVQSTASAGALCPPRFKILEKPPPVHPIAIRTSISPSSAVEFNTTSALANYATEAGKPPLLHLAKIKLNILVIGSLVSCENDALDHAATEHIPLVSGPGVDAIAATQVKDPHGAVATTGDQQLAVVVECAAVCHNSPSGFEPRSPSHWKFRSSVRMAPQDHSDRLILHLTEQKKCSGASRGCGDVTARPGGDEMLACLTSASLSSHLAEPWGGYPCEHRQLRPVEKTNHIKPDEDFNLNLPVIESPTCYKSDTLDQGSATGRARLTRLTNCKSSISCAGGGTSGAMMSLTGTLREFSMRATKRCFSASFSSCSLFILSASSSKLVSVGCGMHCFDMKCGEGGVWHARSRFFTWVCFYNLCNEVMSDVCAPRHERTLNHEFHLREVMRTFLHQHHVVQSVHRRIQLSLPVRIRGATTFHGAHSQFAHPQLQLLKVILSHRSNSCSYEDRSANLFTSWFITLSTLESPIPQSDSSRASNCGNQTEPSPEDGSTLTLNSETSKVFSSAPTPGSRGPLRSSESSTSDNDSFKMRRFRCISSEIRSSSLSELEFSHQLSAVNCQSAPKSAPKKPWDYCISACKGVSPEFLDPNHCLQFRQGSKSAPLFALDSFTNTTHTSLSHKEKSHDILIVHLNSIILPVR</sequence>
<evidence type="ECO:0000256" key="1">
    <source>
        <dbReference type="SAM" id="MobiDB-lite"/>
    </source>
</evidence>
<dbReference type="AlphaFoldDB" id="A0A7R9J9R9"/>
<organism evidence="2">
    <name type="scientific">Timema californicum</name>
    <name type="common">California timema</name>
    <name type="synonym">Walking stick</name>
    <dbReference type="NCBI Taxonomy" id="61474"/>
    <lineage>
        <taxon>Eukaryota</taxon>
        <taxon>Metazoa</taxon>
        <taxon>Ecdysozoa</taxon>
        <taxon>Arthropoda</taxon>
        <taxon>Hexapoda</taxon>
        <taxon>Insecta</taxon>
        <taxon>Pterygota</taxon>
        <taxon>Neoptera</taxon>
        <taxon>Polyneoptera</taxon>
        <taxon>Phasmatodea</taxon>
        <taxon>Timematodea</taxon>
        <taxon>Timematoidea</taxon>
        <taxon>Timematidae</taxon>
        <taxon>Timema</taxon>
    </lineage>
</organism>
<protein>
    <submittedName>
        <fullName evidence="2">(California timema) hypothetical protein</fullName>
    </submittedName>
</protein>
<reference evidence="2" key="1">
    <citation type="submission" date="2020-11" db="EMBL/GenBank/DDBJ databases">
        <authorList>
            <person name="Tran Van P."/>
        </authorList>
    </citation>
    <scope>NUCLEOTIDE SEQUENCE</scope>
</reference>
<feature type="region of interest" description="Disordered" evidence="1">
    <location>
        <begin position="510"/>
        <end position="569"/>
    </location>
</feature>